<dbReference type="AlphaFoldDB" id="A0A3S7GUI4"/>
<feature type="domain" description="Capsule synthesis protein CapA" evidence="1">
    <location>
        <begin position="1"/>
        <end position="51"/>
    </location>
</feature>
<reference evidence="3 4" key="2">
    <citation type="submission" date="2022-06" db="EMBL/GenBank/DDBJ databases">
        <title>Staphylococcus hominis ShoR14 genome sequence.</title>
        <authorList>
            <person name="Yeo C.C."/>
            <person name="Chew C.H."/>
            <person name="Che Hamzah A.M."/>
            <person name="Al-Trad E.I."/>
        </authorList>
    </citation>
    <scope>NUCLEOTIDE SEQUENCE [LARGE SCALE GENOMIC DNA]</scope>
    <source>
        <strain evidence="3 4">ShoR14</strain>
    </source>
</reference>
<sequence>MDSDEEGLNRTLELLEAYDIYSIGAGNKQINAENPFVIYVNNQRYMIFNAHFYQSDNYCFLVVML</sequence>
<evidence type="ECO:0000313" key="2">
    <source>
        <dbReference type="EMBL" id="AVI05940.1"/>
    </source>
</evidence>
<name>A0A3S7GUI4_STAHO</name>
<dbReference type="RefSeq" id="WP_017176059.1">
    <property type="nucleotide sequence ID" value="NZ_CAXOSA010000030.1"/>
</dbReference>
<accession>A0A3S7GUI4</accession>
<dbReference type="Proteomes" id="UP000665944">
    <property type="component" value="Unassembled WGS sequence"/>
</dbReference>
<dbReference type="Pfam" id="PF09587">
    <property type="entry name" value="PGA_cap"/>
    <property type="match status" value="1"/>
</dbReference>
<proteinExistence type="predicted"/>
<dbReference type="InterPro" id="IPR019079">
    <property type="entry name" value="Capsule_synth_CapA"/>
</dbReference>
<reference evidence="2" key="1">
    <citation type="submission" date="2016-02" db="EMBL/GenBank/DDBJ databases">
        <title>Genomic sequence of a clinical Staphylococcus hominis isolate.</title>
        <authorList>
            <person name="McClure J.M."/>
            <person name="Zhang K."/>
        </authorList>
    </citation>
    <scope>NUCLEOTIDE SEQUENCE</scope>
    <source>
        <strain evidence="2">C34847</strain>
    </source>
</reference>
<protein>
    <submittedName>
        <fullName evidence="3">CapA family protein</fullName>
    </submittedName>
</protein>
<dbReference type="EMBL" id="CP014567">
    <property type="protein sequence ID" value="AVI05940.1"/>
    <property type="molecule type" value="Genomic_DNA"/>
</dbReference>
<evidence type="ECO:0000313" key="3">
    <source>
        <dbReference type="EMBL" id="MCM5671946.1"/>
    </source>
</evidence>
<gene>
    <name evidence="2" type="ORF">AZE34_03855</name>
    <name evidence="3" type="ORF">J7T32_004080</name>
</gene>
<organism evidence="2">
    <name type="scientific">Staphylococcus hominis</name>
    <dbReference type="NCBI Taxonomy" id="1290"/>
    <lineage>
        <taxon>Bacteria</taxon>
        <taxon>Bacillati</taxon>
        <taxon>Bacillota</taxon>
        <taxon>Bacilli</taxon>
        <taxon>Bacillales</taxon>
        <taxon>Staphylococcaceae</taxon>
        <taxon>Staphylococcus</taxon>
    </lineage>
</organism>
<dbReference type="EMBL" id="JAGHKT020000004">
    <property type="protein sequence ID" value="MCM5671946.1"/>
    <property type="molecule type" value="Genomic_DNA"/>
</dbReference>
<evidence type="ECO:0000313" key="4">
    <source>
        <dbReference type="Proteomes" id="UP000665944"/>
    </source>
</evidence>
<keyword evidence="4" id="KW-1185">Reference proteome</keyword>
<evidence type="ECO:0000259" key="1">
    <source>
        <dbReference type="Pfam" id="PF09587"/>
    </source>
</evidence>